<evidence type="ECO:0000313" key="2">
    <source>
        <dbReference type="EMBL" id="SMR58199.1"/>
    </source>
</evidence>
<evidence type="ECO:0000256" key="1">
    <source>
        <dbReference type="SAM" id="SignalP"/>
    </source>
</evidence>
<dbReference type="EMBL" id="LT854261">
    <property type="protein sequence ID" value="SMR58199.1"/>
    <property type="molecule type" value="Genomic_DNA"/>
</dbReference>
<protein>
    <recommendedName>
        <fullName evidence="4">Secreted protein</fullName>
    </recommendedName>
</protein>
<gene>
    <name evidence="2" type="ORF">ZT1E4_G8934</name>
</gene>
<name>A0A2H1GXB1_ZYMTR</name>
<feature type="signal peptide" evidence="1">
    <location>
        <begin position="1"/>
        <end position="20"/>
    </location>
</feature>
<evidence type="ECO:0008006" key="4">
    <source>
        <dbReference type="Google" id="ProtNLM"/>
    </source>
</evidence>
<accession>A0A2H1GXB1</accession>
<evidence type="ECO:0000313" key="3">
    <source>
        <dbReference type="Proteomes" id="UP000245764"/>
    </source>
</evidence>
<proteinExistence type="predicted"/>
<sequence length="124" mass="13313">MQIPIAGVILLSSLGSMVQAYTVFELVFYSDNGCQGESHKSLGDGPLGCGKPPGTPAGFDAKSVSVHMLKPCAVSFFTDHNSKCNINAPASPITKYGPFLREERECVTLPWDKFGKWKVASVTC</sequence>
<feature type="chain" id="PRO_5013655305" description="Secreted protein" evidence="1">
    <location>
        <begin position="21"/>
        <end position="124"/>
    </location>
</feature>
<organism evidence="2 3">
    <name type="scientific">Zymoseptoria tritici ST99CH_1E4</name>
    <dbReference type="NCBI Taxonomy" id="1276532"/>
    <lineage>
        <taxon>Eukaryota</taxon>
        <taxon>Fungi</taxon>
        <taxon>Dikarya</taxon>
        <taxon>Ascomycota</taxon>
        <taxon>Pezizomycotina</taxon>
        <taxon>Dothideomycetes</taxon>
        <taxon>Dothideomycetidae</taxon>
        <taxon>Mycosphaerellales</taxon>
        <taxon>Mycosphaerellaceae</taxon>
        <taxon>Zymoseptoria</taxon>
    </lineage>
</organism>
<dbReference type="AlphaFoldDB" id="A0A2H1GXB1"/>
<keyword evidence="1" id="KW-0732">Signal</keyword>
<dbReference type="Proteomes" id="UP000245764">
    <property type="component" value="Chromosome 9"/>
</dbReference>
<reference evidence="3" key="1">
    <citation type="submission" date="2017-05" db="EMBL/GenBank/DDBJ databases">
        <authorList>
            <person name="Song R."/>
            <person name="Chenine A.L."/>
            <person name="Ruprecht R.M."/>
        </authorList>
    </citation>
    <scope>NUCLEOTIDE SEQUENCE [LARGE SCALE GENOMIC DNA]</scope>
</reference>